<dbReference type="EMBL" id="JAANER010000008">
    <property type="protein sequence ID" value="KAG9186870.1"/>
    <property type="molecule type" value="Genomic_DNA"/>
</dbReference>
<name>A0AAD4I2V2_9PLEO</name>
<keyword evidence="2" id="KW-1185">Reference proteome</keyword>
<evidence type="ECO:0000313" key="1">
    <source>
        <dbReference type="EMBL" id="KAG9186870.1"/>
    </source>
</evidence>
<organism evidence="1 2">
    <name type="scientific">Alternaria panax</name>
    <dbReference type="NCBI Taxonomy" id="48097"/>
    <lineage>
        <taxon>Eukaryota</taxon>
        <taxon>Fungi</taxon>
        <taxon>Dikarya</taxon>
        <taxon>Ascomycota</taxon>
        <taxon>Pezizomycotina</taxon>
        <taxon>Dothideomycetes</taxon>
        <taxon>Pleosporomycetidae</taxon>
        <taxon>Pleosporales</taxon>
        <taxon>Pleosporineae</taxon>
        <taxon>Pleosporaceae</taxon>
        <taxon>Alternaria</taxon>
        <taxon>Alternaria sect. Panax</taxon>
    </lineage>
</organism>
<sequence length="187" mass="20587">MATSSGSVFGATLQTITTTKLEELAKQRAVFEEGYAALVGAAKAETDPLNRLCLLLDGSKACLGFQTEKRTKDGRSGQVISGSSRNLCLETDLKNLDRFIEQARFDLSVSSKVLSDWEETLLRCLSVQSQKFQYADLYGKLVTEWLSSEKHTNNDSDIEMGESFEEVPGAKKLASRAGWEEDVFNAA</sequence>
<proteinExistence type="predicted"/>
<protein>
    <submittedName>
        <fullName evidence="1">Uncharacterized protein</fullName>
    </submittedName>
</protein>
<reference evidence="1" key="1">
    <citation type="submission" date="2021-07" db="EMBL/GenBank/DDBJ databases">
        <title>Genome Resource of American Ginseng Black Spot Pathogen Alternaria panax.</title>
        <authorList>
            <person name="Qiu C."/>
            <person name="Wang W."/>
            <person name="Liu Z."/>
        </authorList>
    </citation>
    <scope>NUCLEOTIDE SEQUENCE</scope>
    <source>
        <strain evidence="1">BNCC115425</strain>
    </source>
</reference>
<comment type="caution">
    <text evidence="1">The sequence shown here is derived from an EMBL/GenBank/DDBJ whole genome shotgun (WGS) entry which is preliminary data.</text>
</comment>
<dbReference type="PANTHER" id="PTHR37015">
    <property type="entry name" value="REVERSE TRANSCRIPTASE DOMAIN-CONTAINING PROTEIN"/>
    <property type="match status" value="1"/>
</dbReference>
<dbReference type="Proteomes" id="UP001199106">
    <property type="component" value="Unassembled WGS sequence"/>
</dbReference>
<gene>
    <name evidence="1" type="ORF">G6011_09978</name>
</gene>
<evidence type="ECO:0000313" key="2">
    <source>
        <dbReference type="Proteomes" id="UP001199106"/>
    </source>
</evidence>
<dbReference type="PANTHER" id="PTHR37015:SF2">
    <property type="entry name" value="REVERSE TRANSCRIPTASE DOMAIN-CONTAINING PROTEIN"/>
    <property type="match status" value="1"/>
</dbReference>
<accession>A0AAD4I2V2</accession>
<dbReference type="AlphaFoldDB" id="A0AAD4I2V2"/>